<dbReference type="PANTHER" id="PTHR32432">
    <property type="entry name" value="CELL DIVISION PROTEIN FTSA-RELATED"/>
    <property type="match status" value="1"/>
</dbReference>
<dbReference type="RefSeq" id="WP_099260593.1">
    <property type="nucleotide sequence ID" value="NZ_NIZW01000007.1"/>
</dbReference>
<dbReference type="PANTHER" id="PTHR32432:SF3">
    <property type="entry name" value="ETHANOLAMINE UTILIZATION PROTEIN EUTJ"/>
    <property type="match status" value="1"/>
</dbReference>
<dbReference type="GeneID" id="90608544"/>
<feature type="region of interest" description="Disordered" evidence="2">
    <location>
        <begin position="578"/>
        <end position="610"/>
    </location>
</feature>
<feature type="domain" description="DZANK-type" evidence="3">
    <location>
        <begin position="13"/>
        <end position="56"/>
    </location>
</feature>
<evidence type="ECO:0000259" key="3">
    <source>
        <dbReference type="Pfam" id="PF12773"/>
    </source>
</evidence>
<dbReference type="OrthoDB" id="262533at2"/>
<dbReference type="InterPro" id="IPR005883">
    <property type="entry name" value="PilM"/>
</dbReference>
<dbReference type="Gene3D" id="3.30.420.40">
    <property type="match status" value="2"/>
</dbReference>
<sequence length="734" mass="80608">MSVTSSTSTALACGACKHSNAPDAQFCGGCGHVLHEKCIQCGGLVSLTQKFCVGCGQDLNAWLEKRIAEQETKLADAVTAAKNHEYDRALGLLNLLAKNSDYRFRSVQEQAVAAKGKVENLQEKVNTQANQRIAAAKEAHAQNDLSTAVKLLVQVPENLLDEDSRRIRQSSQVHLDQLKALHSELQQCLEEKSYAQVAGLLQQLLELQPDNQRYQQLSQQVGDKLLRRAERLCVRQEYEAARNMLTSLPTICHNDQYNELFRRSDLACWLSKQFDVEPYATNALGRLAMRYAKEFPSDGKAADCVKQLSKAVKSKRPTARDGLAPWRADAKSWIGGRVGVLASPQSLNFEELKERPQSMAPFAVAIGLALQALGLGRITGNLLPKKGVMAKLGLGKAKPAWGIDVGSSAVTAVKLRMDKGSEQPIVEATHRVEFKNPTCRGGSKSASELVPEAITRLLEEIDVANTLVYANLPACDGVARFCELPPVKDKDAERLIETEVKTRIPISTEDLALISWVAPLQKESTIGRPVVMAAATKLAVSRRVDLLGIGGLKIDGLIPSPIALANFAAHEFAELLSPPEEKPTKNKKSKAKNGKEASEEQDEEITAEVSVSGKQPTLAFVDAGASKTTMLLISPVSVWFWSYESGGEDATAVVARRTKVTAEEAEQSKRNLASLKTPHDVDDDIREKHEVTRARLRKLFQEADKTFRHFDVKETWCVGSAHQQHGFLRRVMMK</sequence>
<evidence type="ECO:0000256" key="2">
    <source>
        <dbReference type="SAM" id="MobiDB-lite"/>
    </source>
</evidence>
<dbReference type="InterPro" id="IPR025874">
    <property type="entry name" value="DZR"/>
</dbReference>
<evidence type="ECO:0000313" key="4">
    <source>
        <dbReference type="EMBL" id="PHQ35384.1"/>
    </source>
</evidence>
<reference evidence="4 5" key="1">
    <citation type="submission" date="2017-06" db="EMBL/GenBank/DDBJ databases">
        <title>Description of Rhodopirellula bahusiensis sp. nov.</title>
        <authorList>
            <person name="Kizina J."/>
            <person name="Harder J."/>
        </authorList>
    </citation>
    <scope>NUCLEOTIDE SEQUENCE [LARGE SCALE GENOMIC DNA]</scope>
    <source>
        <strain evidence="4 5">SWK21</strain>
    </source>
</reference>
<evidence type="ECO:0000313" key="5">
    <source>
        <dbReference type="Proteomes" id="UP000225740"/>
    </source>
</evidence>
<accession>A0A2G1W8L2</accession>
<name>A0A2G1W8L2_9BACT</name>
<dbReference type="Pfam" id="PF12773">
    <property type="entry name" value="DZR"/>
    <property type="match status" value="1"/>
</dbReference>
<feature type="coiled-coil region" evidence="1">
    <location>
        <begin position="104"/>
        <end position="138"/>
    </location>
</feature>
<dbReference type="EMBL" id="NIZW01000007">
    <property type="protein sequence ID" value="PHQ35384.1"/>
    <property type="molecule type" value="Genomic_DNA"/>
</dbReference>
<gene>
    <name evidence="4" type="ORF">CEE69_10240</name>
</gene>
<dbReference type="AlphaFoldDB" id="A0A2G1W8L2"/>
<organism evidence="4 5">
    <name type="scientific">Rhodopirellula bahusiensis</name>
    <dbReference type="NCBI Taxonomy" id="2014065"/>
    <lineage>
        <taxon>Bacteria</taxon>
        <taxon>Pseudomonadati</taxon>
        <taxon>Planctomycetota</taxon>
        <taxon>Planctomycetia</taxon>
        <taxon>Pirellulales</taxon>
        <taxon>Pirellulaceae</taxon>
        <taxon>Rhodopirellula</taxon>
    </lineage>
</organism>
<dbReference type="InterPro" id="IPR050696">
    <property type="entry name" value="FtsA/MreB"/>
</dbReference>
<dbReference type="Pfam" id="PF11104">
    <property type="entry name" value="PilM_2"/>
    <property type="match status" value="1"/>
</dbReference>
<dbReference type="Proteomes" id="UP000225740">
    <property type="component" value="Unassembled WGS sequence"/>
</dbReference>
<proteinExistence type="predicted"/>
<keyword evidence="1" id="KW-0175">Coiled coil</keyword>
<keyword evidence="5" id="KW-1185">Reference proteome</keyword>
<protein>
    <recommendedName>
        <fullName evidence="3">DZANK-type domain-containing protein</fullName>
    </recommendedName>
</protein>
<evidence type="ECO:0000256" key="1">
    <source>
        <dbReference type="SAM" id="Coils"/>
    </source>
</evidence>
<comment type="caution">
    <text evidence="4">The sequence shown here is derived from an EMBL/GenBank/DDBJ whole genome shotgun (WGS) entry which is preliminary data.</text>
</comment>